<feature type="compositionally biased region" description="Basic and acidic residues" evidence="1">
    <location>
        <begin position="37"/>
        <end position="63"/>
    </location>
</feature>
<dbReference type="Gene3D" id="3.30.1340.30">
    <property type="match status" value="1"/>
</dbReference>
<evidence type="ECO:0000313" key="4">
    <source>
        <dbReference type="Proteomes" id="UP000246483"/>
    </source>
</evidence>
<dbReference type="Pfam" id="PF04972">
    <property type="entry name" value="BON"/>
    <property type="match status" value="1"/>
</dbReference>
<dbReference type="InterPro" id="IPR014004">
    <property type="entry name" value="Transpt-assoc_nodulatn_dom_bac"/>
</dbReference>
<keyword evidence="4" id="KW-1185">Reference proteome</keyword>
<evidence type="ECO:0000313" key="3">
    <source>
        <dbReference type="EMBL" id="PWW46375.1"/>
    </source>
</evidence>
<dbReference type="PANTHER" id="PTHR34606:SF15">
    <property type="entry name" value="BON DOMAIN-CONTAINING PROTEIN"/>
    <property type="match status" value="1"/>
</dbReference>
<feature type="region of interest" description="Disordered" evidence="1">
    <location>
        <begin position="37"/>
        <end position="100"/>
    </location>
</feature>
<sequence>MQEPSSTPAHAPARRIATALVAATALAFGLAACDRNDERTAGQRLDSAVDRTEQAAQEAKLKMEQAAAEARASTAQATEEAKSKAQELGQEASATTSEVTANAKAAVEDAGITARVKAGLAKDEDLSAIRIEVDTDRGVVTLSGPVKSEAARERAAQIARDVDGVTSVVNNLAVNPGA</sequence>
<dbReference type="RefSeq" id="WP_019375226.1">
    <property type="nucleotide sequence ID" value="NZ_ALEE01000768.1"/>
</dbReference>
<dbReference type="SMART" id="SM00749">
    <property type="entry name" value="BON"/>
    <property type="match status" value="1"/>
</dbReference>
<dbReference type="OrthoDB" id="8564061at2"/>
<accession>A0A317RB38</accession>
<dbReference type="InterPro" id="IPR007055">
    <property type="entry name" value="BON_dom"/>
</dbReference>
<protein>
    <submittedName>
        <fullName evidence="3">BON domain-containing protein</fullName>
    </submittedName>
</protein>
<feature type="compositionally biased region" description="Low complexity" evidence="1">
    <location>
        <begin position="64"/>
        <end position="78"/>
    </location>
</feature>
<gene>
    <name evidence="3" type="ORF">DFR36_104155</name>
</gene>
<reference evidence="3 4" key="1">
    <citation type="submission" date="2018-05" db="EMBL/GenBank/DDBJ databases">
        <title>Genomic Encyclopedia of Type Strains, Phase IV (KMG-IV): sequencing the most valuable type-strain genomes for metagenomic binning, comparative biology and taxonomic classification.</title>
        <authorList>
            <person name="Goeker M."/>
        </authorList>
    </citation>
    <scope>NUCLEOTIDE SEQUENCE [LARGE SCALE GENOMIC DNA]</scope>
    <source>
        <strain evidence="3 4">DSM 26006</strain>
    </source>
</reference>
<name>A0A317RB38_9BURK</name>
<dbReference type="PANTHER" id="PTHR34606">
    <property type="entry name" value="BON DOMAIN-CONTAINING PROTEIN"/>
    <property type="match status" value="1"/>
</dbReference>
<dbReference type="InterPro" id="IPR051686">
    <property type="entry name" value="Lipoprotein_DolP"/>
</dbReference>
<comment type="caution">
    <text evidence="3">The sequence shown here is derived from an EMBL/GenBank/DDBJ whole genome shotgun (WGS) entry which is preliminary data.</text>
</comment>
<feature type="domain" description="BON" evidence="2">
    <location>
        <begin position="108"/>
        <end position="176"/>
    </location>
</feature>
<evidence type="ECO:0000259" key="2">
    <source>
        <dbReference type="PROSITE" id="PS50914"/>
    </source>
</evidence>
<dbReference type="Proteomes" id="UP000246483">
    <property type="component" value="Unassembled WGS sequence"/>
</dbReference>
<proteinExistence type="predicted"/>
<dbReference type="AlphaFoldDB" id="A0A317RB38"/>
<dbReference type="EMBL" id="QGUB01000004">
    <property type="protein sequence ID" value="PWW46375.1"/>
    <property type="molecule type" value="Genomic_DNA"/>
</dbReference>
<evidence type="ECO:0000256" key="1">
    <source>
        <dbReference type="SAM" id="MobiDB-lite"/>
    </source>
</evidence>
<organism evidence="3 4">
    <name type="scientific">Melaminivora alkalimesophila</name>
    <dbReference type="NCBI Taxonomy" id="1165852"/>
    <lineage>
        <taxon>Bacteria</taxon>
        <taxon>Pseudomonadati</taxon>
        <taxon>Pseudomonadota</taxon>
        <taxon>Betaproteobacteria</taxon>
        <taxon>Burkholderiales</taxon>
        <taxon>Comamonadaceae</taxon>
        <taxon>Melaminivora</taxon>
    </lineage>
</organism>
<dbReference type="PROSITE" id="PS50914">
    <property type="entry name" value="BON"/>
    <property type="match status" value="1"/>
</dbReference>